<dbReference type="AlphaFoldDB" id="A0A2S2DW37"/>
<reference evidence="3" key="1">
    <citation type="submission" date="2018-05" db="EMBL/GenBank/DDBJ databases">
        <title>Pseudarcicella sp. HME7025 Genome sequencing and assembly.</title>
        <authorList>
            <person name="Kim H."/>
            <person name="Kang H."/>
            <person name="Joh K."/>
        </authorList>
    </citation>
    <scope>NUCLEOTIDE SEQUENCE [LARGE SCALE GENOMIC DNA]</scope>
    <source>
        <strain evidence="3">HME7025</strain>
    </source>
</reference>
<dbReference type="RefSeq" id="WP_109323285.1">
    <property type="nucleotide sequence ID" value="NZ_CP029346.1"/>
</dbReference>
<dbReference type="Pfam" id="PF00581">
    <property type="entry name" value="Rhodanese"/>
    <property type="match status" value="1"/>
</dbReference>
<name>A0A2S2DW37_9BACT</name>
<dbReference type="GO" id="GO:0016740">
    <property type="term" value="F:transferase activity"/>
    <property type="evidence" value="ECO:0007669"/>
    <property type="project" value="UniProtKB-KW"/>
</dbReference>
<dbReference type="EMBL" id="CP029346">
    <property type="protein sequence ID" value="AWL09608.1"/>
    <property type="molecule type" value="Genomic_DNA"/>
</dbReference>
<keyword evidence="2" id="KW-0808">Transferase</keyword>
<organism evidence="2 3">
    <name type="scientific">Aquirufa nivalisilvae</name>
    <dbReference type="NCBI Taxonomy" id="2516557"/>
    <lineage>
        <taxon>Bacteria</taxon>
        <taxon>Pseudomonadati</taxon>
        <taxon>Bacteroidota</taxon>
        <taxon>Cytophagia</taxon>
        <taxon>Cytophagales</taxon>
        <taxon>Flectobacillaceae</taxon>
        <taxon>Aquirufa</taxon>
    </lineage>
</organism>
<evidence type="ECO:0000259" key="1">
    <source>
        <dbReference type="PROSITE" id="PS50206"/>
    </source>
</evidence>
<dbReference type="PANTHER" id="PTHR43031">
    <property type="entry name" value="FAD-DEPENDENT OXIDOREDUCTASE"/>
    <property type="match status" value="1"/>
</dbReference>
<dbReference type="InterPro" id="IPR036873">
    <property type="entry name" value="Rhodanese-like_dom_sf"/>
</dbReference>
<dbReference type="PROSITE" id="PS50206">
    <property type="entry name" value="RHODANESE_3"/>
    <property type="match status" value="1"/>
</dbReference>
<sequence>MEDITIEELKERMDNNEALYIIDVREEHEFDEFNIGAQLIPLGELPERLDEIEADKDAEIIVHCRSGARSGRAKEYLSSEGYSNVRNLIGGMLAWQAAGY</sequence>
<dbReference type="Gene3D" id="3.40.250.10">
    <property type="entry name" value="Rhodanese-like domain"/>
    <property type="match status" value="1"/>
</dbReference>
<feature type="domain" description="Rhodanese" evidence="1">
    <location>
        <begin position="15"/>
        <end position="100"/>
    </location>
</feature>
<evidence type="ECO:0000313" key="3">
    <source>
        <dbReference type="Proteomes" id="UP000245468"/>
    </source>
</evidence>
<dbReference type="CDD" id="cd00158">
    <property type="entry name" value="RHOD"/>
    <property type="match status" value="1"/>
</dbReference>
<dbReference type="InterPro" id="IPR001763">
    <property type="entry name" value="Rhodanese-like_dom"/>
</dbReference>
<dbReference type="InterPro" id="IPR050229">
    <property type="entry name" value="GlpE_sulfurtransferase"/>
</dbReference>
<dbReference type="SUPFAM" id="SSF52821">
    <property type="entry name" value="Rhodanese/Cell cycle control phosphatase"/>
    <property type="match status" value="1"/>
</dbReference>
<evidence type="ECO:0000313" key="2">
    <source>
        <dbReference type="EMBL" id="AWL09608.1"/>
    </source>
</evidence>
<protein>
    <submittedName>
        <fullName evidence="2">Thiosulfate sulfurtransferase PspE</fullName>
    </submittedName>
</protein>
<dbReference type="Proteomes" id="UP000245468">
    <property type="component" value="Chromosome"/>
</dbReference>
<dbReference type="KEGG" id="psez:HME7025_01756"/>
<accession>A0A2S2DW37</accession>
<proteinExistence type="predicted"/>
<keyword evidence="3" id="KW-1185">Reference proteome</keyword>
<dbReference type="PANTHER" id="PTHR43031:SF17">
    <property type="entry name" value="SULFURTRANSFERASE YTWF-RELATED"/>
    <property type="match status" value="1"/>
</dbReference>
<gene>
    <name evidence="2" type="ORF">HME7025_01756</name>
</gene>
<dbReference type="OrthoDB" id="9808735at2"/>
<dbReference type="SMART" id="SM00450">
    <property type="entry name" value="RHOD"/>
    <property type="match status" value="1"/>
</dbReference>